<dbReference type="OrthoDB" id="8062037at2759"/>
<evidence type="ECO:0000256" key="1">
    <source>
        <dbReference type="PROSITE-ProRule" id="PRU00175"/>
    </source>
</evidence>
<feature type="compositionally biased region" description="Basic and acidic residues" evidence="2">
    <location>
        <begin position="823"/>
        <end position="836"/>
    </location>
</feature>
<feature type="domain" description="RING-type" evidence="3">
    <location>
        <begin position="62"/>
        <end position="99"/>
    </location>
</feature>
<feature type="compositionally biased region" description="Polar residues" evidence="2">
    <location>
        <begin position="371"/>
        <end position="390"/>
    </location>
</feature>
<feature type="region of interest" description="Disordered" evidence="2">
    <location>
        <begin position="706"/>
        <end position="731"/>
    </location>
</feature>
<dbReference type="PANTHER" id="PTHR35213">
    <property type="entry name" value="RING-TYPE DOMAIN-CONTAINING PROTEIN-RELATED"/>
    <property type="match status" value="1"/>
</dbReference>
<feature type="compositionally biased region" description="Basic and acidic residues" evidence="2">
    <location>
        <begin position="553"/>
        <end position="575"/>
    </location>
</feature>
<dbReference type="InterPro" id="IPR001841">
    <property type="entry name" value="Znf_RING"/>
</dbReference>
<comment type="caution">
    <text evidence="4">The sequence shown here is derived from an EMBL/GenBank/DDBJ whole genome shotgun (WGS) entry which is preliminary data.</text>
</comment>
<dbReference type="PROSITE" id="PS50089">
    <property type="entry name" value="ZF_RING_2"/>
    <property type="match status" value="1"/>
</dbReference>
<sequence length="855" mass="91282">MGTGEALDLPNPMSAYLTPNHSSGMPYSAAPGANTAPPQHQQQGGGRPDAGAYMGPPPPGSCLMCYNPQADVLLEPCHHVFHGACIERSLTKDKVCPSCWTPIQTPRRVMPQQHQQQFMHQNTGMQQTADGYPVDSKAHVLDGTSHNAAATNSTPTNGDGTAATAAPAAAPPTAMRKGKWTAEESAYCDRLIEEFKKGNLPLAEGTTLRTFLSKLLNCDPMRISKKYTGDQCIGKIIFRRREDEVSKEDMELIRKDLAELEKTYLEREQYNQRRREKRLESELSRDKNRFAAARQMNYPAGNGSAVARSPHQQQHQQIPPQQAGYPSTAAAVQQALRKPDPGAVPVQQLGPGYAGPGRPTGMPVQPPLHPPQQSNTMSSHIFNGDHSNVSMLGIASAQNQGQGQAPPQGQDNKSSNNAGMENGGSGDGFPRVSSIDSFSCLFPRVASIENFQHSSASSFGGMGMSASYASTENQNTVTSSGFDSLPAGLPKPMSIGEGLNAYFPRIQSLEQLSKLLQDPPANSPRGGASGPGAPTRDTRETSENTSDSNNRQTPKDNATEDARRRLGEENIKEEQQCEPDTNAQTESNDSSSNNDKIKDEDKDKDKSSSNTNINGNNSGAQASTTSVMTMTTNSSGATKRLSPSHSTSASSGSGNQIQIPKPLNKMPRSSSGIFPRVPSMDKMPRVPSIDKIPRVASLDKLPRIPSMDKLHTVGGGSEARIPRVPSSDKMARIPSSDMLSRFGSSDHLSSFPSFSNLSGLSSSASYDKLSSLGGGSAGFKSGFPRNSSIEDILSLVASSESTGMPSNGSTLQLSALAAVAGEESSHLASERKRRLDGAQQDTPLTTDSKKSRLST</sequence>
<gene>
    <name evidence="4" type="ORF">PHYBOEH_007359</name>
</gene>
<feature type="compositionally biased region" description="Basic and acidic residues" evidence="2">
    <location>
        <begin position="595"/>
        <end position="607"/>
    </location>
</feature>
<feature type="region of interest" description="Disordered" evidence="2">
    <location>
        <begin position="822"/>
        <end position="855"/>
    </location>
</feature>
<feature type="region of interest" description="Disordered" evidence="2">
    <location>
        <begin position="516"/>
        <end position="691"/>
    </location>
</feature>
<keyword evidence="1" id="KW-0863">Zinc-finger</keyword>
<dbReference type="AlphaFoldDB" id="A0A8T1W8Y1"/>
<feature type="compositionally biased region" description="Low complexity" evidence="2">
    <location>
        <begin position="643"/>
        <end position="653"/>
    </location>
</feature>
<feature type="compositionally biased region" description="Low complexity" evidence="2">
    <location>
        <begin position="161"/>
        <end position="174"/>
    </location>
</feature>
<evidence type="ECO:0000256" key="2">
    <source>
        <dbReference type="SAM" id="MobiDB-lite"/>
    </source>
</evidence>
<feature type="compositionally biased region" description="Low complexity" evidence="2">
    <location>
        <begin position="585"/>
        <end position="594"/>
    </location>
</feature>
<organism evidence="4 5">
    <name type="scientific">Phytophthora boehmeriae</name>
    <dbReference type="NCBI Taxonomy" id="109152"/>
    <lineage>
        <taxon>Eukaryota</taxon>
        <taxon>Sar</taxon>
        <taxon>Stramenopiles</taxon>
        <taxon>Oomycota</taxon>
        <taxon>Peronosporomycetes</taxon>
        <taxon>Peronosporales</taxon>
        <taxon>Peronosporaceae</taxon>
        <taxon>Phytophthora</taxon>
    </lineage>
</organism>
<keyword evidence="5" id="KW-1185">Reference proteome</keyword>
<dbReference type="SMART" id="SM00184">
    <property type="entry name" value="RING"/>
    <property type="match status" value="1"/>
</dbReference>
<feature type="compositionally biased region" description="Low complexity" evidence="2">
    <location>
        <begin position="310"/>
        <end position="322"/>
    </location>
</feature>
<keyword evidence="1" id="KW-0479">Metal-binding</keyword>
<reference evidence="4" key="1">
    <citation type="submission" date="2021-02" db="EMBL/GenBank/DDBJ databases">
        <authorList>
            <person name="Palmer J.M."/>
        </authorList>
    </citation>
    <scope>NUCLEOTIDE SEQUENCE</scope>
    <source>
        <strain evidence="4">SCRP23</strain>
    </source>
</reference>
<accession>A0A8T1W8Y1</accession>
<feature type="region of interest" description="Disordered" evidence="2">
    <location>
        <begin position="1"/>
        <end position="53"/>
    </location>
</feature>
<protein>
    <recommendedName>
        <fullName evidence="3">RING-type domain-containing protein</fullName>
    </recommendedName>
</protein>
<proteinExistence type="predicted"/>
<feature type="compositionally biased region" description="Low complexity" evidence="2">
    <location>
        <begin position="397"/>
        <end position="410"/>
    </location>
</feature>
<feature type="compositionally biased region" description="Low complexity" evidence="2">
    <location>
        <begin position="608"/>
        <end position="635"/>
    </location>
</feature>
<feature type="compositionally biased region" description="Low complexity" evidence="2">
    <location>
        <begin position="519"/>
        <end position="534"/>
    </location>
</feature>
<keyword evidence="1" id="KW-0862">Zinc</keyword>
<feature type="compositionally biased region" description="Polar residues" evidence="2">
    <location>
        <begin position="146"/>
        <end position="159"/>
    </location>
</feature>
<feature type="region of interest" description="Disordered" evidence="2">
    <location>
        <begin position="300"/>
        <end position="430"/>
    </location>
</feature>
<dbReference type="PANTHER" id="PTHR35213:SF5">
    <property type="entry name" value="RING-TYPE DOMAIN-CONTAINING PROTEIN"/>
    <property type="match status" value="1"/>
</dbReference>
<feature type="region of interest" description="Disordered" evidence="2">
    <location>
        <begin position="146"/>
        <end position="177"/>
    </location>
</feature>
<name>A0A8T1W8Y1_9STRA</name>
<dbReference type="Pfam" id="PF13639">
    <property type="entry name" value="zf-RING_2"/>
    <property type="match status" value="1"/>
</dbReference>
<dbReference type="EMBL" id="JAGDFL010000400">
    <property type="protein sequence ID" value="KAG7389795.1"/>
    <property type="molecule type" value="Genomic_DNA"/>
</dbReference>
<feature type="compositionally biased region" description="Polar residues" evidence="2">
    <location>
        <begin position="543"/>
        <end position="552"/>
    </location>
</feature>
<evidence type="ECO:0000313" key="5">
    <source>
        <dbReference type="Proteomes" id="UP000693981"/>
    </source>
</evidence>
<dbReference type="GO" id="GO:0008270">
    <property type="term" value="F:zinc ion binding"/>
    <property type="evidence" value="ECO:0007669"/>
    <property type="project" value="UniProtKB-KW"/>
</dbReference>
<evidence type="ECO:0000259" key="3">
    <source>
        <dbReference type="PROSITE" id="PS50089"/>
    </source>
</evidence>
<dbReference type="Proteomes" id="UP000693981">
    <property type="component" value="Unassembled WGS sequence"/>
</dbReference>
<evidence type="ECO:0000313" key="4">
    <source>
        <dbReference type="EMBL" id="KAG7389795.1"/>
    </source>
</evidence>